<dbReference type="FunFam" id="1.10.238.10:FF:000285">
    <property type="entry name" value="EF-hand calcium-binding domain-containing protein 6"/>
    <property type="match status" value="1"/>
</dbReference>
<evidence type="ECO:0000256" key="2">
    <source>
        <dbReference type="ARBA" id="ARBA00004230"/>
    </source>
</evidence>
<dbReference type="InterPro" id="IPR052603">
    <property type="entry name" value="EFCB6"/>
</dbReference>
<evidence type="ECO:0000256" key="5">
    <source>
        <dbReference type="ARBA" id="ARBA00022491"/>
    </source>
</evidence>
<keyword evidence="14" id="KW-0206">Cytoskeleton</keyword>
<feature type="region of interest" description="Disordered" evidence="21">
    <location>
        <begin position="1"/>
        <end position="22"/>
    </location>
</feature>
<dbReference type="EMBL" id="JABWUV010000003">
    <property type="protein sequence ID" value="KAF6368253.1"/>
    <property type="molecule type" value="Genomic_DNA"/>
</dbReference>
<evidence type="ECO:0000256" key="11">
    <source>
        <dbReference type="ARBA" id="ARBA00023015"/>
    </source>
</evidence>
<dbReference type="PROSITE" id="PS00018">
    <property type="entry name" value="EF_HAND_1"/>
    <property type="match status" value="2"/>
</dbReference>
<dbReference type="GO" id="GO:0005930">
    <property type="term" value="C:axoneme"/>
    <property type="evidence" value="ECO:0007669"/>
    <property type="project" value="UniProtKB-SubCell"/>
</dbReference>
<organism evidence="23 24">
    <name type="scientific">Myotis myotis</name>
    <name type="common">Greater mouse-eared bat</name>
    <name type="synonym">Vespertilio myotis</name>
    <dbReference type="NCBI Taxonomy" id="51298"/>
    <lineage>
        <taxon>Eukaryota</taxon>
        <taxon>Metazoa</taxon>
        <taxon>Chordata</taxon>
        <taxon>Craniata</taxon>
        <taxon>Vertebrata</taxon>
        <taxon>Euteleostomi</taxon>
        <taxon>Mammalia</taxon>
        <taxon>Eutheria</taxon>
        <taxon>Laurasiatheria</taxon>
        <taxon>Chiroptera</taxon>
        <taxon>Yangochiroptera</taxon>
        <taxon>Vespertilionidae</taxon>
        <taxon>Myotis</taxon>
    </lineage>
</organism>
<evidence type="ECO:0000256" key="4">
    <source>
        <dbReference type="ARBA" id="ARBA00022490"/>
    </source>
</evidence>
<proteinExistence type="predicted"/>
<keyword evidence="16" id="KW-0966">Cell projection</keyword>
<feature type="compositionally biased region" description="Basic and acidic residues" evidence="21">
    <location>
        <begin position="624"/>
        <end position="638"/>
    </location>
</feature>
<dbReference type="Gene3D" id="1.10.238.10">
    <property type="entry name" value="EF-hand"/>
    <property type="match status" value="10"/>
</dbReference>
<dbReference type="GO" id="GO:0031514">
    <property type="term" value="C:motile cilium"/>
    <property type="evidence" value="ECO:0007669"/>
    <property type="project" value="UniProtKB-SubCell"/>
</dbReference>
<protein>
    <recommendedName>
        <fullName evidence="19">EF-hand calcium-binding domain-containing protein 6</fullName>
    </recommendedName>
    <alternativeName>
        <fullName evidence="20">DJ-1-binding protein</fullName>
    </alternativeName>
</protein>
<dbReference type="InterPro" id="IPR011992">
    <property type="entry name" value="EF-hand-dom_pair"/>
</dbReference>
<dbReference type="PANTHER" id="PTHR20875:SF2">
    <property type="entry name" value="EF-HAND CALCIUM-BINDING DOMAIN-CONTAINING PROTEIN 6"/>
    <property type="match status" value="1"/>
</dbReference>
<dbReference type="Proteomes" id="UP000527355">
    <property type="component" value="Unassembled WGS sequence"/>
</dbReference>
<feature type="domain" description="EF-hand" evidence="22">
    <location>
        <begin position="93"/>
        <end position="128"/>
    </location>
</feature>
<dbReference type="GO" id="GO:0005509">
    <property type="term" value="F:calcium ion binding"/>
    <property type="evidence" value="ECO:0007669"/>
    <property type="project" value="InterPro"/>
</dbReference>
<evidence type="ECO:0000256" key="12">
    <source>
        <dbReference type="ARBA" id="ARBA00023069"/>
    </source>
</evidence>
<feature type="compositionally biased region" description="Polar residues" evidence="21">
    <location>
        <begin position="1280"/>
        <end position="1292"/>
    </location>
</feature>
<keyword evidence="4" id="KW-0963">Cytoplasm</keyword>
<dbReference type="FunFam" id="1.10.238.10:FF:000325">
    <property type="entry name" value="EF-hand calcium binding domain 6"/>
    <property type="match status" value="1"/>
</dbReference>
<keyword evidence="11" id="KW-0805">Transcription regulation</keyword>
<evidence type="ECO:0000256" key="8">
    <source>
        <dbReference type="ARBA" id="ARBA00022737"/>
    </source>
</evidence>
<dbReference type="FunFam" id="1.10.238.10:FF:000240">
    <property type="entry name" value="EF-hand calcium-binding domain-containing protein 6"/>
    <property type="match status" value="1"/>
</dbReference>
<feature type="domain" description="EF-hand" evidence="22">
    <location>
        <begin position="195"/>
        <end position="230"/>
    </location>
</feature>
<sequence length="1539" mass="173701">MKRNGMKTNVNSTKPGSTKARDLTSKMATIPVWHTLCPHVQKFKNVRPCTSSFRACSRNGFQNTSRSSSTTTVANPILSVLDVKRILFKKITDKGDELVKAFLLLDPSCSMTVSRSELRRVISSFLLALTREQFQDVLAEIHLTSTGAVPYLQFLSRFGGMDLNVNLIKRCSGGEVSGGRTLKELETLVGEKIYTNIKAVVRALHLIDVNRTGRMQPKELRRVLETFCLRMTEEEYRKFAERYSINTDASVDYNAFLKSLSINNNLNLKYYLGDQGASGENQQAKTAMRDSVLRCSDAPESHWEDRSLDEIGRAFCQQLSKCREKVEKALSAGDPSKCGYISLNYLKIVLDSFVFQLPRRVFIPLMKRFGLRTTNRIYWKQFLTLLHDPQWSEAQSSGPPAKKDSTNPRNQCCGENIITKLFARGDHYALLRKTLLMVSSKVNGRIKAPELQHTINSMVVKLSDSEFKELMRTLDPGGSGLVDISRFLELLEESRGEIGKPSSGGDAQASHLLAWDLVEGMVRDSISRNLLAFHDLLCSYDLGDSGLVGANNFKKVMHIFCPCLTTEHLAKLCSKFKDSASGKVLYKNLLASMGVQGLPAARPANAVKDRPPREQGQKGPPPESAERAKPTEDKSAWTKTVTKDEAVEKLRHWVQQQDPAFKKQFLNFSKDLDGRVNWYNFRKVLENNGMPMDDDQYAQLTATLGYKKEGMNYLDLAAGFEEAKTNGLQVTASQTSVLPKNNLASYFVTAEECLRLLPQRLRENFPNLFAAFFRMDANGDGIIGMQDLHRLLEHLLFNLKDDQFQRLVALLGLRLSVTLNFREFQNLFEATPPTTDDPPQRLIRQKQKVTDSELACEQAHQYLVTKAKNRWTDLSKNFTETDHEGAGILRRRDIKTALYGFDVPLTPRELEKLWMRYDTKGRGHITYPEFLHQLGITYSADVHRPYAEDHSNFMGHFTKPPPPEPPREERPAQCPEQPPEQHPAQPQGTDMAEPAREKLKDHSADIRKALTKLDACGSGSVSLCQLQRALRDSGCPLKEAELAALLGSLGISWQNNSINYLDFLRAVEGGSPSGAEPKESEAGVPVNFAKLSPEEVLKNVQKVVAASGPALATAFSAVDKEDTGFVKASEFGQVLKDFCSKLTENQFHYFLRKLRLHLTPCIGWKYFLQSFGGFLEENATEWAEKMPKGPPPRSPKEVANREILARLHRAVEARYQAIAQEFQNFDTAKAGTVSREEFRAVCTRHVQVLTDEQFDRLWKEMPVTAKGRLRYLDFLSRFSSEKTATPPSSGNSAKAHRRGDVPATSEGGRAVGSPPTQDSPKAGTKLRSQQCTASSSGSVLGTPQLQNCEPTESRLRRRVQGCWRELLRECKERDTHRQGDIPAADFLDLAEKFKLDLSKEESQQLTVKYDLKDNGRFAYCDFLQSCVLRLRAKETSLMQRMKIQNADKMKEAGTETSSFYSALLRIQPKIMHCWRAMRRSFKSYDEAGTGFVGVTDFRKVLRQYSINLSEEEFFHILEYYDKTLSSRLSYNDFLRAFLQ</sequence>
<evidence type="ECO:0000256" key="7">
    <source>
        <dbReference type="ARBA" id="ARBA00022723"/>
    </source>
</evidence>
<dbReference type="Pfam" id="PF08976">
    <property type="entry name" value="EF-hand_11"/>
    <property type="match status" value="2"/>
</dbReference>
<evidence type="ECO:0000256" key="1">
    <source>
        <dbReference type="ARBA" id="ARBA00004123"/>
    </source>
</evidence>
<evidence type="ECO:0000256" key="16">
    <source>
        <dbReference type="ARBA" id="ARBA00023273"/>
    </source>
</evidence>
<comment type="caution">
    <text evidence="23">The sequence shown here is derived from an EMBL/GenBank/DDBJ whole genome shotgun (WGS) entry which is preliminary data.</text>
</comment>
<evidence type="ECO:0000259" key="22">
    <source>
        <dbReference type="PROSITE" id="PS50222"/>
    </source>
</evidence>
<evidence type="ECO:0000256" key="6">
    <source>
        <dbReference type="ARBA" id="ARBA00022553"/>
    </source>
</evidence>
<keyword evidence="6" id="KW-0597">Phosphoprotein</keyword>
<dbReference type="SMART" id="SM00054">
    <property type="entry name" value="EFh"/>
    <property type="match status" value="10"/>
</dbReference>
<evidence type="ECO:0000256" key="17">
    <source>
        <dbReference type="ARBA" id="ARBA00054968"/>
    </source>
</evidence>
<dbReference type="FunFam" id="1.10.238.10:FF:000243">
    <property type="entry name" value="EF-hand calcium binding domain 6"/>
    <property type="match status" value="1"/>
</dbReference>
<feature type="domain" description="EF-hand" evidence="22">
    <location>
        <begin position="656"/>
        <end position="691"/>
    </location>
</feature>
<dbReference type="PROSITE" id="PS50222">
    <property type="entry name" value="EF_HAND_2"/>
    <property type="match status" value="9"/>
</dbReference>
<feature type="domain" description="EF-hand" evidence="22">
    <location>
        <begin position="462"/>
        <end position="497"/>
    </location>
</feature>
<keyword evidence="7" id="KW-0479">Metal-binding</keyword>
<feature type="domain" description="EF-hand" evidence="22">
    <location>
        <begin position="1001"/>
        <end position="1036"/>
    </location>
</feature>
<evidence type="ECO:0000256" key="10">
    <source>
        <dbReference type="ARBA" id="ARBA00022846"/>
    </source>
</evidence>
<name>A0A7J7Z1V8_MYOMY</name>
<dbReference type="InterPro" id="IPR015070">
    <property type="entry name" value="EF_hand_DJBP"/>
</dbReference>
<dbReference type="VEuPathDB" id="HostDB:GeneID_118650377"/>
<dbReference type="GO" id="GO:0005634">
    <property type="term" value="C:nucleus"/>
    <property type="evidence" value="ECO:0007669"/>
    <property type="project" value="UniProtKB-SubCell"/>
</dbReference>
<evidence type="ECO:0000256" key="15">
    <source>
        <dbReference type="ARBA" id="ARBA00023242"/>
    </source>
</evidence>
<keyword evidence="13" id="KW-0804">Transcription</keyword>
<evidence type="ECO:0000256" key="19">
    <source>
        <dbReference type="ARBA" id="ARBA00069150"/>
    </source>
</evidence>
<dbReference type="OrthoDB" id="26525at2759"/>
<keyword evidence="9" id="KW-0106">Calcium</keyword>
<keyword evidence="24" id="KW-1185">Reference proteome</keyword>
<evidence type="ECO:0000256" key="13">
    <source>
        <dbReference type="ARBA" id="ARBA00023163"/>
    </source>
</evidence>
<evidence type="ECO:0000256" key="18">
    <source>
        <dbReference type="ARBA" id="ARBA00063636"/>
    </source>
</evidence>
<feature type="compositionally biased region" description="Basic and acidic residues" evidence="21">
    <location>
        <begin position="607"/>
        <end position="616"/>
    </location>
</feature>
<dbReference type="FunFam" id="1.10.238.10:FF:000121">
    <property type="entry name" value="EF-hand calcium-binding domain-containing protein 6"/>
    <property type="match status" value="1"/>
</dbReference>
<keyword evidence="10" id="KW-0282">Flagellum</keyword>
<feature type="domain" description="EF-hand" evidence="22">
    <location>
        <begin position="763"/>
        <end position="798"/>
    </location>
</feature>
<dbReference type="InterPro" id="IPR002048">
    <property type="entry name" value="EF_hand_dom"/>
</dbReference>
<feature type="domain" description="EF-hand" evidence="22">
    <location>
        <begin position="1106"/>
        <end position="1141"/>
    </location>
</feature>
<dbReference type="InterPro" id="IPR018247">
    <property type="entry name" value="EF_Hand_1_Ca_BS"/>
</dbReference>
<feature type="region of interest" description="Disordered" evidence="21">
    <location>
        <begin position="1280"/>
        <end position="1350"/>
    </location>
</feature>
<dbReference type="SUPFAM" id="SSF47473">
    <property type="entry name" value="EF-hand"/>
    <property type="match status" value="8"/>
</dbReference>
<keyword evidence="8" id="KW-0677">Repeat</keyword>
<reference evidence="23 24" key="1">
    <citation type="journal article" date="2020" name="Nature">
        <title>Six reference-quality genomes reveal evolution of bat adaptations.</title>
        <authorList>
            <person name="Jebb D."/>
            <person name="Huang Z."/>
            <person name="Pippel M."/>
            <person name="Hughes G.M."/>
            <person name="Lavrichenko K."/>
            <person name="Devanna P."/>
            <person name="Winkler S."/>
            <person name="Jermiin L.S."/>
            <person name="Skirmuntt E.C."/>
            <person name="Katzourakis A."/>
            <person name="Burkitt-Gray L."/>
            <person name="Ray D.A."/>
            <person name="Sullivan K.A.M."/>
            <person name="Roscito J.G."/>
            <person name="Kirilenko B.M."/>
            <person name="Davalos L.M."/>
            <person name="Corthals A.P."/>
            <person name="Power M.L."/>
            <person name="Jones G."/>
            <person name="Ransome R.D."/>
            <person name="Dechmann D.K.N."/>
            <person name="Locatelli A.G."/>
            <person name="Puechmaille S.J."/>
            <person name="Fedrigo O."/>
            <person name="Jarvis E.D."/>
            <person name="Hiller M."/>
            <person name="Vernes S.C."/>
            <person name="Myers E.W."/>
            <person name="Teeling E.C."/>
        </authorList>
    </citation>
    <scope>NUCLEOTIDE SEQUENCE [LARGE SCALE GENOMIC DNA]</scope>
    <source>
        <strain evidence="23">MMyoMyo1</strain>
        <tissue evidence="23">Flight muscle</tissue>
    </source>
</reference>
<accession>A0A7J7Z1V8</accession>
<feature type="compositionally biased region" description="Polar residues" evidence="21">
    <location>
        <begin position="1326"/>
        <end position="1350"/>
    </location>
</feature>
<gene>
    <name evidence="23" type="ORF">mMyoMyo1_004307</name>
</gene>
<keyword evidence="5" id="KW-0678">Repressor</keyword>
<evidence type="ECO:0000313" key="23">
    <source>
        <dbReference type="EMBL" id="KAF6368253.1"/>
    </source>
</evidence>
<evidence type="ECO:0000256" key="14">
    <source>
        <dbReference type="ARBA" id="ARBA00023212"/>
    </source>
</evidence>
<feature type="domain" description="EF-hand" evidence="22">
    <location>
        <begin position="1213"/>
        <end position="1248"/>
    </location>
</feature>
<comment type="subunit">
    <text evidence="18">Microtubule inner protein component of sperm flagellar doublet microtubules. Binds PARK7. Part of a ternary complex containing PARK7, EFCAB6/DJBP and AR.</text>
</comment>
<evidence type="ECO:0000256" key="21">
    <source>
        <dbReference type="SAM" id="MobiDB-lite"/>
    </source>
</evidence>
<feature type="region of interest" description="Disordered" evidence="21">
    <location>
        <begin position="950"/>
        <end position="1000"/>
    </location>
</feature>
<keyword evidence="15" id="KW-0539">Nucleus</keyword>
<dbReference type="FunFam" id="1.10.238.10:FF:000179">
    <property type="entry name" value="EF-hand calcium-binding domain-containing protein 6"/>
    <property type="match status" value="1"/>
</dbReference>
<evidence type="ECO:0000256" key="3">
    <source>
        <dbReference type="ARBA" id="ARBA00004430"/>
    </source>
</evidence>
<dbReference type="PANTHER" id="PTHR20875">
    <property type="entry name" value="EF-HAND CALCIUM-BINDING DOMAIN-CONTAINING PROTEIN 6-RELATED"/>
    <property type="match status" value="1"/>
</dbReference>
<evidence type="ECO:0000256" key="9">
    <source>
        <dbReference type="ARBA" id="ARBA00022837"/>
    </source>
</evidence>
<evidence type="ECO:0000313" key="24">
    <source>
        <dbReference type="Proteomes" id="UP000527355"/>
    </source>
</evidence>
<feature type="region of interest" description="Disordered" evidence="21">
    <location>
        <begin position="601"/>
        <end position="638"/>
    </location>
</feature>
<feature type="domain" description="EF-hand" evidence="22">
    <location>
        <begin position="905"/>
        <end position="940"/>
    </location>
</feature>
<comment type="subcellular location">
    <subcellularLocation>
        <location evidence="2">Cell projection</location>
        <location evidence="2">Cilium</location>
        <location evidence="2">Flagellum</location>
    </subcellularLocation>
    <subcellularLocation>
        <location evidence="3">Cytoplasm</location>
        <location evidence="3">Cytoskeleton</location>
        <location evidence="3">Cilium axoneme</location>
    </subcellularLocation>
    <subcellularLocation>
        <location evidence="1">Nucleus</location>
    </subcellularLocation>
</comment>
<feature type="compositionally biased region" description="Polar residues" evidence="21">
    <location>
        <begin position="1"/>
        <end position="16"/>
    </location>
</feature>
<comment type="function">
    <text evidence="17">Negatively regulates the androgen receptor by recruiting histone deacetylase complex, and protein DJ-1 antagonizes this inhibition by abrogation of this complex. Microtubule inner protein (MIP) part of the dynein-decorated doublet microtubules (DMTs) in cilia axoneme, which is required for motile cilia beating.</text>
</comment>
<dbReference type="Pfam" id="PF13499">
    <property type="entry name" value="EF-hand_7"/>
    <property type="match status" value="1"/>
</dbReference>
<evidence type="ECO:0000256" key="20">
    <source>
        <dbReference type="ARBA" id="ARBA00083181"/>
    </source>
</evidence>
<keyword evidence="12" id="KW-0969">Cilium</keyword>